<feature type="chain" id="PRO_5046651239" description="Lipoprotein antigen" evidence="4">
    <location>
        <begin position="29"/>
        <end position="173"/>
    </location>
</feature>
<reference evidence="6" key="1">
    <citation type="journal article" date="2019" name="Int. J. Syst. Evol. Microbiol.">
        <title>The Global Catalogue of Microorganisms (GCM) 10K type strain sequencing project: providing services to taxonomists for standard genome sequencing and annotation.</title>
        <authorList>
            <consortium name="The Broad Institute Genomics Platform"/>
            <consortium name="The Broad Institute Genome Sequencing Center for Infectious Disease"/>
            <person name="Wu L."/>
            <person name="Ma J."/>
        </authorList>
    </citation>
    <scope>NUCLEOTIDE SEQUENCE [LARGE SCALE GENOMIC DNA]</scope>
    <source>
        <strain evidence="6">JCM 19125</strain>
    </source>
</reference>
<dbReference type="Pfam" id="PF05481">
    <property type="entry name" value="Myco_19_kDa"/>
    <property type="match status" value="1"/>
</dbReference>
<name>A0ABP9F009_9ACTN</name>
<gene>
    <name evidence="5" type="ORF">GCM10025789_02700</name>
</gene>
<feature type="signal peptide" evidence="4">
    <location>
        <begin position="1"/>
        <end position="28"/>
    </location>
</feature>
<comment type="caution">
    <text evidence="5">The sequence shown here is derived from an EMBL/GenBank/DDBJ whole genome shotgun (WGS) entry which is preliminary data.</text>
</comment>
<proteinExistence type="predicted"/>
<dbReference type="RefSeq" id="WP_345577840.1">
    <property type="nucleotide sequence ID" value="NZ_BAABLV010000005.1"/>
</dbReference>
<evidence type="ECO:0000256" key="2">
    <source>
        <dbReference type="ARBA" id="ARBA00023136"/>
    </source>
</evidence>
<evidence type="ECO:0000313" key="6">
    <source>
        <dbReference type="Proteomes" id="UP001501521"/>
    </source>
</evidence>
<sequence>MNRVKASLLAGPAVVAMLLSGCTGGAGGAPSPVGQGTGQANAQGPGEAVPTEITTQAPQGGAAVRLGDTEEAITKVGCTQVNDNWSMSGSNEGGAKVAVTTTGDKQTVISASVVFDDGKLVDMDTTREQGSATITWDGDWFTVAGSGPYFDLMDPDVAGQDPINFVVKASCPA</sequence>
<accession>A0ABP9F009</accession>
<evidence type="ECO:0000313" key="5">
    <source>
        <dbReference type="EMBL" id="GAA4889723.1"/>
    </source>
</evidence>
<keyword evidence="1" id="KW-1003">Cell membrane</keyword>
<keyword evidence="6" id="KW-1185">Reference proteome</keyword>
<evidence type="ECO:0000256" key="1">
    <source>
        <dbReference type="ARBA" id="ARBA00022475"/>
    </source>
</evidence>
<keyword evidence="2" id="KW-0472">Membrane</keyword>
<evidence type="ECO:0008006" key="7">
    <source>
        <dbReference type="Google" id="ProtNLM"/>
    </source>
</evidence>
<feature type="region of interest" description="Disordered" evidence="3">
    <location>
        <begin position="26"/>
        <end position="49"/>
    </location>
</feature>
<protein>
    <recommendedName>
        <fullName evidence="7">Lipoprotein antigen</fullName>
    </recommendedName>
</protein>
<dbReference type="EMBL" id="BAABLV010000005">
    <property type="protein sequence ID" value="GAA4889723.1"/>
    <property type="molecule type" value="Genomic_DNA"/>
</dbReference>
<evidence type="ECO:0000256" key="4">
    <source>
        <dbReference type="SAM" id="SignalP"/>
    </source>
</evidence>
<dbReference type="PROSITE" id="PS51257">
    <property type="entry name" value="PROKAR_LIPOPROTEIN"/>
    <property type="match status" value="1"/>
</dbReference>
<organism evidence="5 6">
    <name type="scientific">Tessaracoccus lubricantis</name>
    <dbReference type="NCBI Taxonomy" id="545543"/>
    <lineage>
        <taxon>Bacteria</taxon>
        <taxon>Bacillati</taxon>
        <taxon>Actinomycetota</taxon>
        <taxon>Actinomycetes</taxon>
        <taxon>Propionibacteriales</taxon>
        <taxon>Propionibacteriaceae</taxon>
        <taxon>Tessaracoccus</taxon>
    </lineage>
</organism>
<dbReference type="InterPro" id="IPR008691">
    <property type="entry name" value="LpqH"/>
</dbReference>
<evidence type="ECO:0000256" key="3">
    <source>
        <dbReference type="SAM" id="MobiDB-lite"/>
    </source>
</evidence>
<keyword evidence="4" id="KW-0732">Signal</keyword>
<dbReference type="Proteomes" id="UP001501521">
    <property type="component" value="Unassembled WGS sequence"/>
</dbReference>